<keyword evidence="2 4" id="KW-0560">Oxidoreductase</keyword>
<comment type="caution">
    <text evidence="6">The sequence shown here is derived from an EMBL/GenBank/DDBJ whole genome shotgun (WGS) entry which is preliminary data.</text>
</comment>
<feature type="domain" description="Aldehyde dehydrogenase" evidence="5">
    <location>
        <begin position="33"/>
        <end position="479"/>
    </location>
</feature>
<dbReference type="EMBL" id="NOVD01000063">
    <property type="protein sequence ID" value="PCK22725.1"/>
    <property type="molecule type" value="Genomic_DNA"/>
</dbReference>
<dbReference type="AlphaFoldDB" id="A0A2A5IZG5"/>
<name>A0A2A5IZG5_RHOSG</name>
<feature type="active site" evidence="3">
    <location>
        <position position="257"/>
    </location>
</feature>
<sequence length="484" mass="51966">MTSLLTPSTALSFDLSLKKYGQLIDGQLVDGADEMPVLDPGTAERIATTPVASSEQLDMAVQAARRALPGWAALGYDERSTVLHAVAEVLAAHHEELAQLTTLEQGKPIGEARDDVAWSIDFTRYFADYRLDTEILRDDASSYVELRRKPVGVVGAITPWNFPLFQAVYKLAPALIVGNTMVLKPSPTTPLATMHFAELVREVIPAGVFNVVGDGGELGPLLTSHEGIDKVSFTGSTVTGRRVMAAAGPSLKRLTLELGGNDAAIVLDDADIDKTADGLCNWAFANAGQVCVSIKRIYAPSSLYEPLVEALAQRVSALTVGHGLDPLSQLGPVQNGAAFQKAREALQVAARDGRVVAGGEVLDQPGYYVQPTLVRDLDENSPLVREETFAPIRSVMPYDDLDEVIDRANDTQYGLGGSVWGSDVERAIEVGARLNVGTSWINHHFQLTPDVPFGGVKQSGLGAEFGRTGIEEFTNVHVVNLKRV</sequence>
<comment type="similarity">
    <text evidence="1 4">Belongs to the aldehyde dehydrogenase family.</text>
</comment>
<dbReference type="RefSeq" id="WP_099698895.1">
    <property type="nucleotide sequence ID" value="NZ_NOVD01000063.1"/>
</dbReference>
<dbReference type="SUPFAM" id="SSF53720">
    <property type="entry name" value="ALDH-like"/>
    <property type="match status" value="1"/>
</dbReference>
<evidence type="ECO:0000259" key="5">
    <source>
        <dbReference type="Pfam" id="PF00171"/>
    </source>
</evidence>
<evidence type="ECO:0000256" key="3">
    <source>
        <dbReference type="PROSITE-ProRule" id="PRU10007"/>
    </source>
</evidence>
<dbReference type="InterPro" id="IPR015590">
    <property type="entry name" value="Aldehyde_DH_dom"/>
</dbReference>
<dbReference type="InterPro" id="IPR016161">
    <property type="entry name" value="Ald_DH/histidinol_DH"/>
</dbReference>
<protein>
    <submittedName>
        <fullName evidence="6">Aldehyde dehydrogenase</fullName>
    </submittedName>
</protein>
<gene>
    <name evidence="6" type="ORF">CHR55_31610</name>
</gene>
<dbReference type="InterPro" id="IPR016163">
    <property type="entry name" value="Ald_DH_C"/>
</dbReference>
<dbReference type="Gene3D" id="3.40.605.10">
    <property type="entry name" value="Aldehyde Dehydrogenase, Chain A, domain 1"/>
    <property type="match status" value="1"/>
</dbReference>
<dbReference type="InterPro" id="IPR016162">
    <property type="entry name" value="Ald_DH_N"/>
</dbReference>
<organism evidence="6 7">
    <name type="scientific">Rhodococcus qingshengii</name>
    <dbReference type="NCBI Taxonomy" id="334542"/>
    <lineage>
        <taxon>Bacteria</taxon>
        <taxon>Bacillati</taxon>
        <taxon>Actinomycetota</taxon>
        <taxon>Actinomycetes</taxon>
        <taxon>Mycobacteriales</taxon>
        <taxon>Nocardiaceae</taxon>
        <taxon>Rhodococcus</taxon>
        <taxon>Rhodococcus erythropolis group</taxon>
    </lineage>
</organism>
<reference evidence="6 7" key="1">
    <citation type="submission" date="2017-07" db="EMBL/GenBank/DDBJ databases">
        <title>Draft sequence of Rhodococcus enclensis 23b-28.</title>
        <authorList>
            <person name="Besaury L."/>
            <person name="Sancelme M."/>
            <person name="Amato P."/>
            <person name="Lallement A."/>
            <person name="Delort A.-M."/>
        </authorList>
    </citation>
    <scope>NUCLEOTIDE SEQUENCE [LARGE SCALE GENOMIC DNA]</scope>
    <source>
        <strain evidence="6 7">23b-28</strain>
    </source>
</reference>
<proteinExistence type="inferred from homology"/>
<dbReference type="InterPro" id="IPR044086">
    <property type="entry name" value="LUC3-like"/>
</dbReference>
<dbReference type="Gene3D" id="3.40.309.10">
    <property type="entry name" value="Aldehyde Dehydrogenase, Chain A, domain 2"/>
    <property type="match status" value="1"/>
</dbReference>
<accession>A0A2A5IZG5</accession>
<evidence type="ECO:0000256" key="1">
    <source>
        <dbReference type="ARBA" id="ARBA00009986"/>
    </source>
</evidence>
<evidence type="ECO:0000313" key="6">
    <source>
        <dbReference type="EMBL" id="PCK22725.1"/>
    </source>
</evidence>
<evidence type="ECO:0000313" key="7">
    <source>
        <dbReference type="Proteomes" id="UP000230886"/>
    </source>
</evidence>
<dbReference type="Pfam" id="PF00171">
    <property type="entry name" value="Aldedh"/>
    <property type="match status" value="1"/>
</dbReference>
<dbReference type="Proteomes" id="UP000230886">
    <property type="component" value="Unassembled WGS sequence"/>
</dbReference>
<evidence type="ECO:0000256" key="4">
    <source>
        <dbReference type="RuleBase" id="RU003345"/>
    </source>
</evidence>
<dbReference type="PANTHER" id="PTHR11699">
    <property type="entry name" value="ALDEHYDE DEHYDROGENASE-RELATED"/>
    <property type="match status" value="1"/>
</dbReference>
<dbReference type="CDD" id="cd07106">
    <property type="entry name" value="ALDH_AldA-AAD23400"/>
    <property type="match status" value="1"/>
</dbReference>
<dbReference type="InterPro" id="IPR029510">
    <property type="entry name" value="Ald_DH_CS_GLU"/>
</dbReference>
<dbReference type="GO" id="GO:0016620">
    <property type="term" value="F:oxidoreductase activity, acting on the aldehyde or oxo group of donors, NAD or NADP as acceptor"/>
    <property type="evidence" value="ECO:0007669"/>
    <property type="project" value="InterPro"/>
</dbReference>
<dbReference type="FunFam" id="3.40.605.10:FF:000007">
    <property type="entry name" value="NAD/NADP-dependent betaine aldehyde dehydrogenase"/>
    <property type="match status" value="1"/>
</dbReference>
<dbReference type="PROSITE" id="PS00687">
    <property type="entry name" value="ALDEHYDE_DEHYDR_GLU"/>
    <property type="match status" value="1"/>
</dbReference>
<evidence type="ECO:0000256" key="2">
    <source>
        <dbReference type="ARBA" id="ARBA00023002"/>
    </source>
</evidence>